<dbReference type="OrthoDB" id="9766299at2"/>
<dbReference type="PATRIC" id="fig|1423801.4.peg.1774"/>
<dbReference type="GO" id="GO:0016759">
    <property type="term" value="F:cellulose synthase activity"/>
    <property type="evidence" value="ECO:0007669"/>
    <property type="project" value="InterPro"/>
</dbReference>
<dbReference type="SUPFAM" id="SSF53448">
    <property type="entry name" value="Nucleotide-diphospho-sugar transferases"/>
    <property type="match status" value="1"/>
</dbReference>
<dbReference type="PRINTS" id="PR01439">
    <property type="entry name" value="CELLSNTHASEA"/>
</dbReference>
<evidence type="ECO:0000256" key="7">
    <source>
        <dbReference type="SAM" id="Phobius"/>
    </source>
</evidence>
<dbReference type="AlphaFoldDB" id="A0A0R1UVB7"/>
<keyword evidence="2" id="KW-0328">Glycosyltransferase</keyword>
<evidence type="ECO:0000256" key="1">
    <source>
        <dbReference type="ARBA" id="ARBA00004141"/>
    </source>
</evidence>
<protein>
    <submittedName>
        <fullName evidence="9">Glycosyltransferase</fullName>
    </submittedName>
</protein>
<evidence type="ECO:0000256" key="4">
    <source>
        <dbReference type="ARBA" id="ARBA00022692"/>
    </source>
</evidence>
<keyword evidence="3 9" id="KW-0808">Transferase</keyword>
<keyword evidence="10" id="KW-1185">Reference proteome</keyword>
<feature type="transmembrane region" description="Helical" evidence="7">
    <location>
        <begin position="56"/>
        <end position="84"/>
    </location>
</feature>
<evidence type="ECO:0000313" key="10">
    <source>
        <dbReference type="Proteomes" id="UP000051166"/>
    </source>
</evidence>
<dbReference type="PANTHER" id="PTHR43867:SF2">
    <property type="entry name" value="CELLULOSE SYNTHASE CATALYTIC SUBUNIT A [UDP-FORMING]"/>
    <property type="match status" value="1"/>
</dbReference>
<gene>
    <name evidence="9" type="ORF">FD50_GL001735</name>
</gene>
<keyword evidence="4 7" id="KW-0812">Transmembrane</keyword>
<feature type="domain" description="Glycosyltransferase 2-like" evidence="8">
    <location>
        <begin position="186"/>
        <end position="395"/>
    </location>
</feature>
<dbReference type="STRING" id="1423801.FD50_GL001735"/>
<dbReference type="GO" id="GO:0005886">
    <property type="term" value="C:plasma membrane"/>
    <property type="evidence" value="ECO:0007669"/>
    <property type="project" value="TreeGrafter"/>
</dbReference>
<comment type="caution">
    <text evidence="9">The sequence shown here is derived from an EMBL/GenBank/DDBJ whole genome shotgun (WGS) entry which is preliminary data.</text>
</comment>
<feature type="transmembrane region" description="Helical" evidence="7">
    <location>
        <begin position="6"/>
        <end position="22"/>
    </location>
</feature>
<dbReference type="PANTHER" id="PTHR43867">
    <property type="entry name" value="CELLULOSE SYNTHASE CATALYTIC SUBUNIT A [UDP-FORMING]"/>
    <property type="match status" value="1"/>
</dbReference>
<name>A0A0R1UVB7_9LACO</name>
<keyword evidence="5 7" id="KW-1133">Transmembrane helix</keyword>
<dbReference type="GeneID" id="98308981"/>
<proteinExistence type="predicted"/>
<dbReference type="RefSeq" id="WP_056961536.1">
    <property type="nucleotide sequence ID" value="NZ_AZFQ01000053.1"/>
</dbReference>
<evidence type="ECO:0000313" key="9">
    <source>
        <dbReference type="EMBL" id="KRL97180.1"/>
    </source>
</evidence>
<dbReference type="InterPro" id="IPR001173">
    <property type="entry name" value="Glyco_trans_2-like"/>
</dbReference>
<feature type="transmembrane region" description="Helical" evidence="7">
    <location>
        <begin position="417"/>
        <end position="441"/>
    </location>
</feature>
<keyword evidence="6 7" id="KW-0472">Membrane</keyword>
<feature type="transmembrane region" description="Helical" evidence="7">
    <location>
        <begin position="461"/>
        <end position="494"/>
    </location>
</feature>
<dbReference type="InterPro" id="IPR003919">
    <property type="entry name" value="Cell_synth_A"/>
</dbReference>
<dbReference type="GO" id="GO:0035438">
    <property type="term" value="F:cyclic-di-GMP binding"/>
    <property type="evidence" value="ECO:0007669"/>
    <property type="project" value="InterPro"/>
</dbReference>
<feature type="transmembrane region" description="Helical" evidence="7">
    <location>
        <begin position="31"/>
        <end position="50"/>
    </location>
</feature>
<dbReference type="GO" id="GO:0006011">
    <property type="term" value="P:UDP-alpha-D-glucose metabolic process"/>
    <property type="evidence" value="ECO:0007669"/>
    <property type="project" value="InterPro"/>
</dbReference>
<comment type="subcellular location">
    <subcellularLocation>
        <location evidence="1">Membrane</location>
        <topology evidence="1">Multi-pass membrane protein</topology>
    </subcellularLocation>
</comment>
<dbReference type="Gene3D" id="3.90.550.10">
    <property type="entry name" value="Spore Coat Polysaccharide Biosynthesis Protein SpsA, Chain A"/>
    <property type="match status" value="1"/>
</dbReference>
<organism evidence="9 10">
    <name type="scientific">Liquorilactobacillus satsumensis DSM 16230 = JCM 12392</name>
    <dbReference type="NCBI Taxonomy" id="1423801"/>
    <lineage>
        <taxon>Bacteria</taxon>
        <taxon>Bacillati</taxon>
        <taxon>Bacillota</taxon>
        <taxon>Bacilli</taxon>
        <taxon>Lactobacillales</taxon>
        <taxon>Lactobacillaceae</taxon>
        <taxon>Liquorilactobacillus</taxon>
    </lineage>
</organism>
<dbReference type="InterPro" id="IPR050321">
    <property type="entry name" value="Glycosyltr_2/OpgH_subfam"/>
</dbReference>
<evidence type="ECO:0000256" key="5">
    <source>
        <dbReference type="ARBA" id="ARBA00022989"/>
    </source>
</evidence>
<dbReference type="Proteomes" id="UP000051166">
    <property type="component" value="Unassembled WGS sequence"/>
</dbReference>
<feature type="transmembrane region" description="Helical" evidence="7">
    <location>
        <begin position="500"/>
        <end position="522"/>
    </location>
</feature>
<evidence type="ECO:0000256" key="6">
    <source>
        <dbReference type="ARBA" id="ARBA00023136"/>
    </source>
</evidence>
<dbReference type="EMBL" id="AZFQ01000053">
    <property type="protein sequence ID" value="KRL97180.1"/>
    <property type="molecule type" value="Genomic_DNA"/>
</dbReference>
<dbReference type="Pfam" id="PF13632">
    <property type="entry name" value="Glyco_trans_2_3"/>
    <property type="match status" value="1"/>
</dbReference>
<feature type="transmembrane region" description="Helical" evidence="7">
    <location>
        <begin position="369"/>
        <end position="397"/>
    </location>
</feature>
<dbReference type="CDD" id="cd06421">
    <property type="entry name" value="CESA_CelA_like"/>
    <property type="match status" value="1"/>
</dbReference>
<evidence type="ECO:0000256" key="3">
    <source>
        <dbReference type="ARBA" id="ARBA00022679"/>
    </source>
</evidence>
<evidence type="ECO:0000259" key="8">
    <source>
        <dbReference type="Pfam" id="PF13632"/>
    </source>
</evidence>
<sequence>MNKVLYFDLIVSILLLITFYLAKKRIFFKKVLIITYILLTLIYLGWRILYTIPFHGILNLVFSILLLAAEIGGFALALIFYLLFLQKNTRPKHSLANLKDQYPSVDIYIATYNEDETILRRAIVAAQNLRYPEKSKLAVYVLDDGSRKNIQKLTANLGAHYLKRETHEHAKAGNLNNALAQTTGDLIVTLDADMVVRTNFLEQTIGYFADPKFGFIQSPQTFFNHDPYQFNLFSPDNLGNDQDFFMRNIEEQKDRFNATMYIGSNAVFRRTALEEIGGFSTGVITEDMATGMLIQAKGWRSRFVNENLASGLAPETFADLIKQRDRWARGNIQVARKWNPLRVKGLKIIQKIIYLDGIHYWISSIYKMIYLLAPLFFLLFGIYSLNASLQGILFFWFPAFLASQLTFNTVSGGKQNVLLTNIYETVMAPYMSAAVLSELLLKTQKKFAVTRKGFNSKKTYYNLKLAAPILVLLILSLASFIKSLLILGSFIPFAQPLNSIYINLFWISYNLFALLIASFIPFERPRLRKAERFLANKPAKISFPSATKLTIPGLITDWNELGANFVIDHPLNNPVNASITLSVAGHSIQGKVLRYFSRADKKFDLGIEFQKLSSKNYTYLILQTYALSSNEYIEVTHKNNVWKIITALTKRHYLYIRKVNDD</sequence>
<accession>A0A0R1UVB7</accession>
<reference evidence="9 10" key="1">
    <citation type="journal article" date="2015" name="Genome Announc.">
        <title>Expanding the biotechnology potential of lactobacilli through comparative genomics of 213 strains and associated genera.</title>
        <authorList>
            <person name="Sun Z."/>
            <person name="Harris H.M."/>
            <person name="McCann A."/>
            <person name="Guo C."/>
            <person name="Argimon S."/>
            <person name="Zhang W."/>
            <person name="Yang X."/>
            <person name="Jeffery I.B."/>
            <person name="Cooney J.C."/>
            <person name="Kagawa T.F."/>
            <person name="Liu W."/>
            <person name="Song Y."/>
            <person name="Salvetti E."/>
            <person name="Wrobel A."/>
            <person name="Rasinkangas P."/>
            <person name="Parkhill J."/>
            <person name="Rea M.C."/>
            <person name="O'Sullivan O."/>
            <person name="Ritari J."/>
            <person name="Douillard F.P."/>
            <person name="Paul Ross R."/>
            <person name="Yang R."/>
            <person name="Briner A.E."/>
            <person name="Felis G.E."/>
            <person name="de Vos W.M."/>
            <person name="Barrangou R."/>
            <person name="Klaenhammer T.R."/>
            <person name="Caufield P.W."/>
            <person name="Cui Y."/>
            <person name="Zhang H."/>
            <person name="O'Toole P.W."/>
        </authorList>
    </citation>
    <scope>NUCLEOTIDE SEQUENCE [LARGE SCALE GENOMIC DNA]</scope>
    <source>
        <strain evidence="9 10">DSM 16230</strain>
    </source>
</reference>
<evidence type="ECO:0000256" key="2">
    <source>
        <dbReference type="ARBA" id="ARBA00022676"/>
    </source>
</evidence>
<dbReference type="InterPro" id="IPR029044">
    <property type="entry name" value="Nucleotide-diphossugar_trans"/>
</dbReference>